<evidence type="ECO:0000313" key="13">
    <source>
        <dbReference type="EMBL" id="MQP12931.1"/>
    </source>
</evidence>
<dbReference type="GO" id="GO:0009279">
    <property type="term" value="C:cell outer membrane"/>
    <property type="evidence" value="ECO:0007669"/>
    <property type="project" value="UniProtKB-SubCell"/>
</dbReference>
<feature type="domain" description="TonB-dependent receptor-like beta-barrel" evidence="11">
    <location>
        <begin position="465"/>
        <end position="1029"/>
    </location>
</feature>
<keyword evidence="2 8" id="KW-0813">Transport</keyword>
<dbReference type="OrthoDB" id="778480at2"/>
<dbReference type="Gene3D" id="2.170.130.10">
    <property type="entry name" value="TonB-dependent receptor, plug domain"/>
    <property type="match status" value="1"/>
</dbReference>
<dbReference type="Pfam" id="PF13715">
    <property type="entry name" value="CarbopepD_reg_2"/>
    <property type="match status" value="1"/>
</dbReference>
<name>A0A6G1VJV0_9BACT</name>
<dbReference type="NCBIfam" id="TIGR04056">
    <property type="entry name" value="OMP_RagA_SusC"/>
    <property type="match status" value="1"/>
</dbReference>
<evidence type="ECO:0000313" key="14">
    <source>
        <dbReference type="Proteomes" id="UP000477980"/>
    </source>
</evidence>
<dbReference type="Pfam" id="PF00593">
    <property type="entry name" value="TonB_dep_Rec_b-barrel"/>
    <property type="match status" value="1"/>
</dbReference>
<dbReference type="PROSITE" id="PS52016">
    <property type="entry name" value="TONB_DEPENDENT_REC_3"/>
    <property type="match status" value="1"/>
</dbReference>
<evidence type="ECO:0000259" key="12">
    <source>
        <dbReference type="Pfam" id="PF07715"/>
    </source>
</evidence>
<evidence type="ECO:0000256" key="3">
    <source>
        <dbReference type="ARBA" id="ARBA00022452"/>
    </source>
</evidence>
<dbReference type="AlphaFoldDB" id="A0A6G1VJV0"/>
<dbReference type="Proteomes" id="UP000477980">
    <property type="component" value="Unassembled WGS sequence"/>
</dbReference>
<evidence type="ECO:0000256" key="1">
    <source>
        <dbReference type="ARBA" id="ARBA00004571"/>
    </source>
</evidence>
<dbReference type="InterPro" id="IPR023997">
    <property type="entry name" value="TonB-dep_OMP_SusC/RagA_CS"/>
</dbReference>
<keyword evidence="5 9" id="KW-0798">TonB box</keyword>
<dbReference type="EMBL" id="VZAH01000005">
    <property type="protein sequence ID" value="MQP12931.1"/>
    <property type="molecule type" value="Genomic_DNA"/>
</dbReference>
<keyword evidence="4 8" id="KW-0812">Transmembrane</keyword>
<dbReference type="InterPro" id="IPR036942">
    <property type="entry name" value="Beta-barrel_TonB_sf"/>
</dbReference>
<dbReference type="NCBIfam" id="TIGR04057">
    <property type="entry name" value="SusC_RagA_signa"/>
    <property type="match status" value="1"/>
</dbReference>
<dbReference type="InterPro" id="IPR008969">
    <property type="entry name" value="CarboxyPept-like_regulatory"/>
</dbReference>
<evidence type="ECO:0000256" key="6">
    <source>
        <dbReference type="ARBA" id="ARBA00023136"/>
    </source>
</evidence>
<dbReference type="SUPFAM" id="SSF49464">
    <property type="entry name" value="Carboxypeptidase regulatory domain-like"/>
    <property type="match status" value="1"/>
</dbReference>
<feature type="signal peptide" evidence="10">
    <location>
        <begin position="1"/>
        <end position="23"/>
    </location>
</feature>
<keyword evidence="3 8" id="KW-1134">Transmembrane beta strand</keyword>
<evidence type="ECO:0000256" key="4">
    <source>
        <dbReference type="ARBA" id="ARBA00022692"/>
    </source>
</evidence>
<evidence type="ECO:0000256" key="8">
    <source>
        <dbReference type="PROSITE-ProRule" id="PRU01360"/>
    </source>
</evidence>
<proteinExistence type="inferred from homology"/>
<keyword evidence="7 8" id="KW-0998">Cell outer membrane</keyword>
<dbReference type="SUPFAM" id="SSF56935">
    <property type="entry name" value="Porins"/>
    <property type="match status" value="1"/>
</dbReference>
<dbReference type="InterPro" id="IPR037066">
    <property type="entry name" value="Plug_dom_sf"/>
</dbReference>
<sequence length="1064" mass="117283">MSKKSQFGMTLLLSTILVGGANASTVSTSNTLGAAMIAQQGAVCKGVVKDATGEPIIGASVSVKGTKNATVTDLDGNFTLSGVSKGTTIVISYIGCVNSEIKWDGKSLDVTLAEDTHGLEEVVVVGYGTQKKVNLSGAVANVDGKVLENRPITNIGQGLQGVVPNLNVSMNSGGAPGASSSYNIRGNTSLNGGSPLVLVDNVQMDANLVNPEDVESISVLKDASSAAIYGARAAYGVILITTKKGRKSDKPTISFNATGYWQSPAKSYHNVNSMQYLKMMDEANKNDGGSGRYFKDQVYKYTEEYFNGTRKDPVFFDEAYDKAKYGYCGNTDWWNELYKTSFSQIYNASISGGNDRTTYYASLGMNDQKGILTAGDDKYKKYNANVNISSNITKWLNVSAKITHTYTSELHPTGGTTAMNPTAYSGLSAYSGMMKNDLSPLMPVKHPDGHYAGQGSYTNPIAIMEQGGNAKYRQNDLWMTGAVRITPIKGLVINADYTWNFYGRNSNEHVRNFYDYTAVPGTENYYPWTNPSSITVSNYDDYYQAFNVFAEYSLSLAEKHNFKVLVGYNQEKKHNKYHWVGRKNLIDNDTPQINLAYGDTSTSGSESMWSTNGLFFRFNYDFMGKYLFEFNGREDGSSKFAKGNRYAFFPSGSVAWRVSEEKFFEPLRSWWDNLKIRASYGSLGNQNVSGNFPYLATYGVSTKAGVLLGGTRPVAVYAPGLVSSSFTWETVNQLDLGIDGTWLNNRLSASFDWYRRDTKDMLTKGATLPSVLGTSVPRSNAANMKTTGWEVSVEWSDRLSCGLGYHIKGVLSDYQSEITKYSNDTRLLNDYYVGQKIGEIWGLVSNGLFQSDDEAAKWDQKAINGGHWSAGDVKFEDIDGDGKVTWGEGTVDKPGDRKILGNSTPRYAYGITAGADYKGFDFEMFWQGIGKRDYFGGWGGAQFWGFTDEWCTPQTTSLDYWTEDNRDAYFPKLHHYSVNGSNHNTSSRYMLNAAYLRLKNVTLGYTVPSSLLKKVGIARLRVFVQGENLLTLTPMKVKFADPETLGNMTYPINKKISVGMNLTL</sequence>
<evidence type="ECO:0000256" key="2">
    <source>
        <dbReference type="ARBA" id="ARBA00022448"/>
    </source>
</evidence>
<comment type="subcellular location">
    <subcellularLocation>
        <location evidence="1 8">Cell outer membrane</location>
        <topology evidence="1 8">Multi-pass membrane protein</topology>
    </subcellularLocation>
</comment>
<evidence type="ECO:0000256" key="5">
    <source>
        <dbReference type="ARBA" id="ARBA00023077"/>
    </source>
</evidence>
<evidence type="ECO:0000259" key="11">
    <source>
        <dbReference type="Pfam" id="PF00593"/>
    </source>
</evidence>
<gene>
    <name evidence="13" type="ORF">F7D25_00515</name>
</gene>
<dbReference type="RefSeq" id="WP_153092103.1">
    <property type="nucleotide sequence ID" value="NZ_VZAH01000005.1"/>
</dbReference>
<dbReference type="Pfam" id="PF07715">
    <property type="entry name" value="Plug"/>
    <property type="match status" value="1"/>
</dbReference>
<dbReference type="InterPro" id="IPR000531">
    <property type="entry name" value="Beta-barrel_TonB"/>
</dbReference>
<evidence type="ECO:0000256" key="9">
    <source>
        <dbReference type="RuleBase" id="RU003357"/>
    </source>
</evidence>
<protein>
    <submittedName>
        <fullName evidence="13">TonB-dependent receptor</fullName>
    </submittedName>
</protein>
<comment type="similarity">
    <text evidence="8 9">Belongs to the TonB-dependent receptor family.</text>
</comment>
<dbReference type="Gene3D" id="2.60.40.1120">
    <property type="entry name" value="Carboxypeptidase-like, regulatory domain"/>
    <property type="match status" value="1"/>
</dbReference>
<accession>A0A6G1VJV0</accession>
<organism evidence="13 14">
    <name type="scientific">Segatella copri</name>
    <dbReference type="NCBI Taxonomy" id="165179"/>
    <lineage>
        <taxon>Bacteria</taxon>
        <taxon>Pseudomonadati</taxon>
        <taxon>Bacteroidota</taxon>
        <taxon>Bacteroidia</taxon>
        <taxon>Bacteroidales</taxon>
        <taxon>Prevotellaceae</taxon>
        <taxon>Segatella</taxon>
    </lineage>
</organism>
<keyword evidence="13" id="KW-0675">Receptor</keyword>
<evidence type="ECO:0000256" key="10">
    <source>
        <dbReference type="SAM" id="SignalP"/>
    </source>
</evidence>
<dbReference type="Gene3D" id="2.40.170.20">
    <property type="entry name" value="TonB-dependent receptor, beta-barrel domain"/>
    <property type="match status" value="1"/>
</dbReference>
<dbReference type="InterPro" id="IPR023996">
    <property type="entry name" value="TonB-dep_OMP_SusC/RagA"/>
</dbReference>
<dbReference type="InterPro" id="IPR039426">
    <property type="entry name" value="TonB-dep_rcpt-like"/>
</dbReference>
<keyword evidence="10" id="KW-0732">Signal</keyword>
<comment type="caution">
    <text evidence="13">The sequence shown here is derived from an EMBL/GenBank/DDBJ whole genome shotgun (WGS) entry which is preliminary data.</text>
</comment>
<dbReference type="InterPro" id="IPR012910">
    <property type="entry name" value="Plug_dom"/>
</dbReference>
<keyword evidence="6 8" id="KW-0472">Membrane</keyword>
<feature type="domain" description="TonB-dependent receptor plug" evidence="12">
    <location>
        <begin position="132"/>
        <end position="237"/>
    </location>
</feature>
<evidence type="ECO:0000256" key="7">
    <source>
        <dbReference type="ARBA" id="ARBA00023237"/>
    </source>
</evidence>
<feature type="chain" id="PRO_5026240926" evidence="10">
    <location>
        <begin position="24"/>
        <end position="1064"/>
    </location>
</feature>
<reference evidence="13 14" key="1">
    <citation type="submission" date="2019-09" db="EMBL/GenBank/DDBJ databases">
        <title>Distinct polysaccharide growth profiles of human intestinal Prevotella copri isolates.</title>
        <authorList>
            <person name="Fehlner-Peach H."/>
            <person name="Magnabosco C."/>
            <person name="Raghavan V."/>
            <person name="Scher J.U."/>
            <person name="Tett A."/>
            <person name="Cox L.M."/>
            <person name="Gottsegen C."/>
            <person name="Watters A."/>
            <person name="Wiltshire- Gordon J.D."/>
            <person name="Segata N."/>
            <person name="Bonneau R."/>
            <person name="Littman D.R."/>
        </authorList>
    </citation>
    <scope>NUCLEOTIDE SEQUENCE [LARGE SCALE GENOMIC DNA]</scope>
    <source>
        <strain evidence="14">iAA917</strain>
    </source>
</reference>